<evidence type="ECO:0000313" key="2">
    <source>
        <dbReference type="Proteomes" id="UP000005741"/>
    </source>
</evidence>
<dbReference type="InParanoid" id="H1Z3N8"/>
<dbReference type="AlphaFoldDB" id="H1Z3N8"/>
<gene>
    <name evidence="1" type="ORF">Metlim_1536</name>
</gene>
<accession>H1Z3N8</accession>
<keyword evidence="2" id="KW-1185">Reference proteome</keyword>
<proteinExistence type="predicted"/>
<name>H1Z3N8_9EURY</name>
<dbReference type="EMBL" id="CM001436">
    <property type="protein sequence ID" value="EHQ35637.1"/>
    <property type="molecule type" value="Genomic_DNA"/>
</dbReference>
<dbReference type="RefSeq" id="WP_004077392.1">
    <property type="nucleotide sequence ID" value="NZ_CM001436.1"/>
</dbReference>
<organism evidence="1 2">
    <name type="scientific">Methanoplanus limicola DSM 2279</name>
    <dbReference type="NCBI Taxonomy" id="937775"/>
    <lineage>
        <taxon>Archaea</taxon>
        <taxon>Methanobacteriati</taxon>
        <taxon>Methanobacteriota</taxon>
        <taxon>Stenosarchaea group</taxon>
        <taxon>Methanomicrobia</taxon>
        <taxon>Methanomicrobiales</taxon>
        <taxon>Methanomicrobiaceae</taxon>
        <taxon>Methanoplanus</taxon>
    </lineage>
</organism>
<reference evidence="1 2" key="1">
    <citation type="submission" date="2011-10" db="EMBL/GenBank/DDBJ databases">
        <title>The Improved High-Quality Draft genome of Methanoplanus limicola DSM 2279.</title>
        <authorList>
            <consortium name="US DOE Joint Genome Institute (JGI-PGF)"/>
            <person name="Lucas S."/>
            <person name="Copeland A."/>
            <person name="Lapidus A."/>
            <person name="Glavina del Rio T."/>
            <person name="Dalin E."/>
            <person name="Tice H."/>
            <person name="Bruce D."/>
            <person name="Goodwin L."/>
            <person name="Pitluck S."/>
            <person name="Peters L."/>
            <person name="Mikhailova N."/>
            <person name="Lu M."/>
            <person name="Kyrpides N."/>
            <person name="Mavromatis K."/>
            <person name="Ivanova N."/>
            <person name="Markowitz V."/>
            <person name="Cheng J.-F."/>
            <person name="Hugenholtz P."/>
            <person name="Woyke T."/>
            <person name="Wu D."/>
            <person name="Wirth R."/>
            <person name="Brambilla E.-M."/>
            <person name="Klenk H.-P."/>
            <person name="Eisen J.A."/>
        </authorList>
    </citation>
    <scope>NUCLEOTIDE SEQUENCE [LARGE SCALE GENOMIC DNA]</scope>
    <source>
        <strain evidence="1 2">DSM 2279</strain>
    </source>
</reference>
<protein>
    <submittedName>
        <fullName evidence="1">Uncharacterized protein</fullName>
    </submittedName>
</protein>
<evidence type="ECO:0000313" key="1">
    <source>
        <dbReference type="EMBL" id="EHQ35637.1"/>
    </source>
</evidence>
<sequence>MKQTKTSFKKSPERQRWEAEKVRQFDEAPTMDEFIRLVKEAEQEEIILWGRKE</sequence>
<dbReference type="Proteomes" id="UP000005741">
    <property type="component" value="Chromosome"/>
</dbReference>
<dbReference type="HOGENOM" id="CLU_3057135_0_0_2"/>